<reference evidence="2 3" key="1">
    <citation type="journal article" date="2023" name="Plants (Basel)">
        <title>Bridging the Gap: Combining Genomics and Transcriptomics Approaches to Understand Stylosanthes scabra, an Orphan Legume from the Brazilian Caatinga.</title>
        <authorList>
            <person name="Ferreira-Neto J.R.C."/>
            <person name="da Silva M.D."/>
            <person name="Binneck E."/>
            <person name="de Melo N.F."/>
            <person name="da Silva R.H."/>
            <person name="de Melo A.L.T.M."/>
            <person name="Pandolfi V."/>
            <person name="Bustamante F.O."/>
            <person name="Brasileiro-Vidal A.C."/>
            <person name="Benko-Iseppon A.M."/>
        </authorList>
    </citation>
    <scope>NUCLEOTIDE SEQUENCE [LARGE SCALE GENOMIC DNA]</scope>
    <source>
        <tissue evidence="2">Leaves</tissue>
    </source>
</reference>
<dbReference type="PROSITE" id="PS00221">
    <property type="entry name" value="MIP"/>
    <property type="match status" value="1"/>
</dbReference>
<accession>A0ABU6XC10</accession>
<gene>
    <name evidence="2" type="ORF">PIB30_031379</name>
</gene>
<comment type="caution">
    <text evidence="2">The sequence shown here is derived from an EMBL/GenBank/DDBJ whole genome shotgun (WGS) entry which is preliminary data.</text>
</comment>
<evidence type="ECO:0000256" key="1">
    <source>
        <dbReference type="SAM" id="MobiDB-lite"/>
    </source>
</evidence>
<dbReference type="EMBL" id="JASCZI010211583">
    <property type="protein sequence ID" value="MED6194739.1"/>
    <property type="molecule type" value="Genomic_DNA"/>
</dbReference>
<evidence type="ECO:0000313" key="2">
    <source>
        <dbReference type="EMBL" id="MED6194739.1"/>
    </source>
</evidence>
<feature type="compositionally biased region" description="Polar residues" evidence="1">
    <location>
        <begin position="52"/>
        <end position="62"/>
    </location>
</feature>
<feature type="region of interest" description="Disordered" evidence="1">
    <location>
        <begin position="1"/>
        <end position="62"/>
    </location>
</feature>
<feature type="compositionally biased region" description="Basic and acidic residues" evidence="1">
    <location>
        <begin position="13"/>
        <end position="22"/>
    </location>
</feature>
<dbReference type="InterPro" id="IPR022357">
    <property type="entry name" value="MIP_CS"/>
</dbReference>
<dbReference type="Proteomes" id="UP001341840">
    <property type="component" value="Unassembled WGS sequence"/>
</dbReference>
<sequence>MALGENSESGPKVVEESEKTDGEIPPSHFHPDGDAAPFSTGSSDVVPPPQFNGGTCPTTIHINPSLTVATSTFVRPVDDDDDYEDA</sequence>
<proteinExistence type="predicted"/>
<name>A0ABU6XC10_9FABA</name>
<protein>
    <submittedName>
        <fullName evidence="2">Uncharacterized protein</fullName>
    </submittedName>
</protein>
<evidence type="ECO:0000313" key="3">
    <source>
        <dbReference type="Proteomes" id="UP001341840"/>
    </source>
</evidence>
<organism evidence="2 3">
    <name type="scientific">Stylosanthes scabra</name>
    <dbReference type="NCBI Taxonomy" id="79078"/>
    <lineage>
        <taxon>Eukaryota</taxon>
        <taxon>Viridiplantae</taxon>
        <taxon>Streptophyta</taxon>
        <taxon>Embryophyta</taxon>
        <taxon>Tracheophyta</taxon>
        <taxon>Spermatophyta</taxon>
        <taxon>Magnoliopsida</taxon>
        <taxon>eudicotyledons</taxon>
        <taxon>Gunneridae</taxon>
        <taxon>Pentapetalae</taxon>
        <taxon>rosids</taxon>
        <taxon>fabids</taxon>
        <taxon>Fabales</taxon>
        <taxon>Fabaceae</taxon>
        <taxon>Papilionoideae</taxon>
        <taxon>50 kb inversion clade</taxon>
        <taxon>dalbergioids sensu lato</taxon>
        <taxon>Dalbergieae</taxon>
        <taxon>Pterocarpus clade</taxon>
        <taxon>Stylosanthes</taxon>
    </lineage>
</organism>
<keyword evidence="3" id="KW-1185">Reference proteome</keyword>